<evidence type="ECO:0000256" key="3">
    <source>
        <dbReference type="ARBA" id="ARBA00022833"/>
    </source>
</evidence>
<dbReference type="OrthoDB" id="10423362at2759"/>
<dbReference type="STRING" id="74873.A0A084WSS5"/>
<feature type="compositionally biased region" description="Basic and acidic residues" evidence="4">
    <location>
        <begin position="113"/>
        <end position="124"/>
    </location>
</feature>
<dbReference type="Gene3D" id="2.20.25.240">
    <property type="match status" value="1"/>
</dbReference>
<evidence type="ECO:0000313" key="7">
    <source>
        <dbReference type="EnsemblMetazoa" id="ASIC021573-PA"/>
    </source>
</evidence>
<gene>
    <name evidence="6" type="ORF">ZHAS_00021573</name>
</gene>
<name>A0A084WSS5_ANOSI</name>
<keyword evidence="2" id="KW-0863">Zinc-finger</keyword>
<evidence type="ECO:0000313" key="8">
    <source>
        <dbReference type="Proteomes" id="UP000030765"/>
    </source>
</evidence>
<feature type="domain" description="FLYWCH-type" evidence="5">
    <location>
        <begin position="44"/>
        <end position="106"/>
    </location>
</feature>
<evidence type="ECO:0000256" key="1">
    <source>
        <dbReference type="ARBA" id="ARBA00022723"/>
    </source>
</evidence>
<evidence type="ECO:0000256" key="4">
    <source>
        <dbReference type="SAM" id="MobiDB-lite"/>
    </source>
</evidence>
<dbReference type="Pfam" id="PF04500">
    <property type="entry name" value="FLYWCH"/>
    <property type="match status" value="1"/>
</dbReference>
<dbReference type="VEuPathDB" id="VectorBase:ASIC021573"/>
<dbReference type="AlphaFoldDB" id="A0A084WSS5"/>
<dbReference type="EnsemblMetazoa" id="ASIC021573-RA">
    <property type="protein sequence ID" value="ASIC021573-PA"/>
    <property type="gene ID" value="ASIC021573"/>
</dbReference>
<sequence length="124" mass="14395">MQRHKGSLDEAIDWTMTAIPFRPPPLGDTVVPVPKFWYTAPLTFVVNRRGTRNLQFRGYMYVHKKRHNRTVNWVCCKGNVTQGNCKARVATEGANKIRFGMHEHNHPPGHAHNHPEKKEEEWSI</sequence>
<dbReference type="GO" id="GO:0008270">
    <property type="term" value="F:zinc ion binding"/>
    <property type="evidence" value="ECO:0007669"/>
    <property type="project" value="UniProtKB-KW"/>
</dbReference>
<keyword evidence="3" id="KW-0862">Zinc</keyword>
<dbReference type="EMBL" id="ATLV01026708">
    <property type="status" value="NOT_ANNOTATED_CDS"/>
    <property type="molecule type" value="Genomic_DNA"/>
</dbReference>
<keyword evidence="1" id="KW-0479">Metal-binding</keyword>
<reference evidence="6 8" key="1">
    <citation type="journal article" date="2014" name="BMC Genomics">
        <title>Genome sequence of Anopheles sinensis provides insight into genetics basis of mosquito competence for malaria parasites.</title>
        <authorList>
            <person name="Zhou D."/>
            <person name="Zhang D."/>
            <person name="Ding G."/>
            <person name="Shi L."/>
            <person name="Hou Q."/>
            <person name="Ye Y."/>
            <person name="Xu Y."/>
            <person name="Zhou H."/>
            <person name="Xiong C."/>
            <person name="Li S."/>
            <person name="Yu J."/>
            <person name="Hong S."/>
            <person name="Yu X."/>
            <person name="Zou P."/>
            <person name="Chen C."/>
            <person name="Chang X."/>
            <person name="Wang W."/>
            <person name="Lv Y."/>
            <person name="Sun Y."/>
            <person name="Ma L."/>
            <person name="Shen B."/>
            <person name="Zhu C."/>
        </authorList>
    </citation>
    <scope>NUCLEOTIDE SEQUENCE [LARGE SCALE GENOMIC DNA]</scope>
</reference>
<proteinExistence type="predicted"/>
<keyword evidence="8" id="KW-1185">Reference proteome</keyword>
<dbReference type="EMBL" id="KE525417">
    <property type="protein sequence ID" value="KFB53269.1"/>
    <property type="molecule type" value="Genomic_DNA"/>
</dbReference>
<reference evidence="7" key="2">
    <citation type="submission" date="2020-05" db="UniProtKB">
        <authorList>
            <consortium name="EnsemblMetazoa"/>
        </authorList>
    </citation>
    <scope>IDENTIFICATION</scope>
</reference>
<organism evidence="6">
    <name type="scientific">Anopheles sinensis</name>
    <name type="common">Mosquito</name>
    <dbReference type="NCBI Taxonomy" id="74873"/>
    <lineage>
        <taxon>Eukaryota</taxon>
        <taxon>Metazoa</taxon>
        <taxon>Ecdysozoa</taxon>
        <taxon>Arthropoda</taxon>
        <taxon>Hexapoda</taxon>
        <taxon>Insecta</taxon>
        <taxon>Pterygota</taxon>
        <taxon>Neoptera</taxon>
        <taxon>Endopterygota</taxon>
        <taxon>Diptera</taxon>
        <taxon>Nematocera</taxon>
        <taxon>Culicoidea</taxon>
        <taxon>Culicidae</taxon>
        <taxon>Anophelinae</taxon>
        <taxon>Anopheles</taxon>
    </lineage>
</organism>
<evidence type="ECO:0000256" key="2">
    <source>
        <dbReference type="ARBA" id="ARBA00022771"/>
    </source>
</evidence>
<feature type="region of interest" description="Disordered" evidence="4">
    <location>
        <begin position="101"/>
        <end position="124"/>
    </location>
</feature>
<accession>A0A084WSS5</accession>
<evidence type="ECO:0000313" key="6">
    <source>
        <dbReference type="EMBL" id="KFB53269.1"/>
    </source>
</evidence>
<dbReference type="Proteomes" id="UP000030765">
    <property type="component" value="Unassembled WGS sequence"/>
</dbReference>
<evidence type="ECO:0000259" key="5">
    <source>
        <dbReference type="Pfam" id="PF04500"/>
    </source>
</evidence>
<protein>
    <submittedName>
        <fullName evidence="7">FLYWCH-type domain-containing protein</fullName>
    </submittedName>
    <submittedName>
        <fullName evidence="6">Mod(Mdg4)-h55.7a</fullName>
    </submittedName>
</protein>
<dbReference type="InterPro" id="IPR007588">
    <property type="entry name" value="Znf_FLYWCH"/>
</dbReference>